<proteinExistence type="predicted"/>
<evidence type="ECO:0000313" key="2">
    <source>
        <dbReference type="EMBL" id="MCP2363042.1"/>
    </source>
</evidence>
<comment type="caution">
    <text evidence="2">The sequence shown here is derived from an EMBL/GenBank/DDBJ whole genome shotgun (WGS) entry which is preliminary data.</text>
</comment>
<reference evidence="2" key="1">
    <citation type="submission" date="2022-06" db="EMBL/GenBank/DDBJ databases">
        <title>Sequencing the genomes of 1000 actinobacteria strains.</title>
        <authorList>
            <person name="Klenk H.-P."/>
        </authorList>
    </citation>
    <scope>NUCLEOTIDE SEQUENCE</scope>
    <source>
        <strain evidence="2">DSM 46694</strain>
    </source>
</reference>
<sequence length="79" mass="9071">MPRSSQPRPLPPPPAPDQPCLYGAHDADGWRYYASLRKWERICRNHAGTAVRRGDYVPDEAIVDREDPGAQDQRTETRR</sequence>
<dbReference type="EMBL" id="JAMZEB010000002">
    <property type="protein sequence ID" value="MCP2363042.1"/>
    <property type="molecule type" value="Genomic_DNA"/>
</dbReference>
<protein>
    <submittedName>
        <fullName evidence="2">Uncharacterized protein</fullName>
    </submittedName>
</protein>
<feature type="region of interest" description="Disordered" evidence="1">
    <location>
        <begin position="58"/>
        <end position="79"/>
    </location>
</feature>
<evidence type="ECO:0000313" key="3">
    <source>
        <dbReference type="Proteomes" id="UP001139648"/>
    </source>
</evidence>
<feature type="compositionally biased region" description="Pro residues" evidence="1">
    <location>
        <begin position="8"/>
        <end position="17"/>
    </location>
</feature>
<dbReference type="RefSeq" id="WP_253754331.1">
    <property type="nucleotide sequence ID" value="NZ_BAABKA010000023.1"/>
</dbReference>
<dbReference type="AlphaFoldDB" id="A0A9X2GSG5"/>
<dbReference type="Proteomes" id="UP001139648">
    <property type="component" value="Unassembled WGS sequence"/>
</dbReference>
<accession>A0A9X2GSG5</accession>
<feature type="region of interest" description="Disordered" evidence="1">
    <location>
        <begin position="1"/>
        <end position="22"/>
    </location>
</feature>
<keyword evidence="3" id="KW-1185">Reference proteome</keyword>
<gene>
    <name evidence="2" type="ORF">HD597_010062</name>
</gene>
<name>A0A9X2GSG5_9ACTN</name>
<evidence type="ECO:0000256" key="1">
    <source>
        <dbReference type="SAM" id="MobiDB-lite"/>
    </source>
</evidence>
<organism evidence="2 3">
    <name type="scientific">Nonomuraea thailandensis</name>
    <dbReference type="NCBI Taxonomy" id="1188745"/>
    <lineage>
        <taxon>Bacteria</taxon>
        <taxon>Bacillati</taxon>
        <taxon>Actinomycetota</taxon>
        <taxon>Actinomycetes</taxon>
        <taxon>Streptosporangiales</taxon>
        <taxon>Streptosporangiaceae</taxon>
        <taxon>Nonomuraea</taxon>
    </lineage>
</organism>